<accession>A0A3B0S599</accession>
<dbReference type="EMBL" id="UOEE01000259">
    <property type="protein sequence ID" value="VAV98201.1"/>
    <property type="molecule type" value="Genomic_DNA"/>
</dbReference>
<sequence length="217" mass="24456">MRNTLVQTFTQEQALLKLIGPIDLDADALPAIFARGCELASTIEAANSKAAVQLYHDLIYSIGISKTRLKITLNTNSLEKQLAITFRDEQTLVLDVPIKIKRRGHELKMVVGNDQENPNMDSNLIRLVAQAYDLKSALAESRVKSIDEYAAKENLDHGDARRLVPLGYLAPDIVEAILNGRQPVDLNVTRLRRSNQLPILWSEQRNWLGFSQNHQIY</sequence>
<organism evidence="1">
    <name type="scientific">hydrothermal vent metagenome</name>
    <dbReference type="NCBI Taxonomy" id="652676"/>
    <lineage>
        <taxon>unclassified sequences</taxon>
        <taxon>metagenomes</taxon>
        <taxon>ecological metagenomes</taxon>
    </lineage>
</organism>
<gene>
    <name evidence="1" type="ORF">MNBD_ALPHA06-332</name>
</gene>
<evidence type="ECO:0000313" key="1">
    <source>
        <dbReference type="EMBL" id="VAV98201.1"/>
    </source>
</evidence>
<protein>
    <submittedName>
        <fullName evidence="1">Uncharacterized protein</fullName>
    </submittedName>
</protein>
<proteinExistence type="predicted"/>
<reference evidence="1" key="1">
    <citation type="submission" date="2018-06" db="EMBL/GenBank/DDBJ databases">
        <authorList>
            <person name="Zhirakovskaya E."/>
        </authorList>
    </citation>
    <scope>NUCLEOTIDE SEQUENCE</scope>
</reference>
<name>A0A3B0S599_9ZZZZ</name>
<dbReference type="AlphaFoldDB" id="A0A3B0S599"/>